<dbReference type="SUPFAM" id="SSF54001">
    <property type="entry name" value="Cysteine proteinases"/>
    <property type="match status" value="1"/>
</dbReference>
<dbReference type="RefSeq" id="WP_158681028.1">
    <property type="nucleotide sequence ID" value="NZ_BAAAGO010000040.1"/>
</dbReference>
<feature type="domain" description="Transglutaminase-like" evidence="3">
    <location>
        <begin position="449"/>
        <end position="518"/>
    </location>
</feature>
<feature type="transmembrane region" description="Helical" evidence="2">
    <location>
        <begin position="138"/>
        <end position="154"/>
    </location>
</feature>
<dbReference type="Pfam" id="PF01841">
    <property type="entry name" value="Transglut_core"/>
    <property type="match status" value="1"/>
</dbReference>
<dbReference type="SMART" id="SM00460">
    <property type="entry name" value="TGc"/>
    <property type="match status" value="1"/>
</dbReference>
<dbReference type="Proteomes" id="UP000238164">
    <property type="component" value="Chromosome 1"/>
</dbReference>
<feature type="transmembrane region" description="Helical" evidence="2">
    <location>
        <begin position="61"/>
        <end position="80"/>
    </location>
</feature>
<accession>A0A2N9JHZ3</accession>
<feature type="transmembrane region" description="Helical" evidence="2">
    <location>
        <begin position="160"/>
        <end position="176"/>
    </location>
</feature>
<organism evidence="4 5">
    <name type="scientific">Micropruina glycogenica</name>
    <dbReference type="NCBI Taxonomy" id="75385"/>
    <lineage>
        <taxon>Bacteria</taxon>
        <taxon>Bacillati</taxon>
        <taxon>Actinomycetota</taxon>
        <taxon>Actinomycetes</taxon>
        <taxon>Propionibacteriales</taxon>
        <taxon>Nocardioidaceae</taxon>
        <taxon>Micropruina</taxon>
    </lineage>
</organism>
<dbReference type="Gene3D" id="3.10.620.30">
    <property type="match status" value="1"/>
</dbReference>
<evidence type="ECO:0000259" key="3">
    <source>
        <dbReference type="SMART" id="SM00460"/>
    </source>
</evidence>
<dbReference type="KEGG" id="mgg:MPLG2_2111"/>
<dbReference type="InterPro" id="IPR002931">
    <property type="entry name" value="Transglutaminase-like"/>
</dbReference>
<dbReference type="InterPro" id="IPR038765">
    <property type="entry name" value="Papain-like_cys_pep_sf"/>
</dbReference>
<reference evidence="4 5" key="1">
    <citation type="submission" date="2018-02" db="EMBL/GenBank/DDBJ databases">
        <authorList>
            <person name="Cohen D.B."/>
            <person name="Kent A.D."/>
        </authorList>
    </citation>
    <scope>NUCLEOTIDE SEQUENCE [LARGE SCALE GENOMIC DNA]</scope>
    <source>
        <strain evidence="4">1</strain>
    </source>
</reference>
<gene>
    <name evidence="4" type="ORF">MPLG2_2111</name>
</gene>
<sequence>MRGSDRLGLALMAALALSLTALEPVTADGRLYLEALAMIVVVCASGIVTRRLLPTDRGARLIQALVAFAALVALAMFEGVSTNPFGIPDLLATALRWTVESSAPMPPNQAVRIVAVTAVTLLALLADQLSISLSNPGAALLPLGVPYLIAAFALPTLVTFWPLLWLAVGYVLVLLADAADRSRVLRFQAVGGSRWGMLLGGAISLLCALLVAGLAGVFTPGLDPDRGAPFSGQGPVQMGDPSLDLRRNLQQPMDRRVISYTTGRDTGSYLRMTSLPAFDETGFHLNPIDLMTGSLPAPEGAPGGLARFTIEVAVDDFNAEWLPLPYAPAAFTADGDWRYDPVSLSVLSAGPQQKRATNGLTYSATVVDVTPTRAELSRAIAGRPRDTFTAALPADFPTEIIEIARRITSAAKTDGEKAILLQDWLRSSVFSYSTEPAPGSGYEALTQFLLVDRSGYCEQFASSMAVMARALGIPSRVAIGFLPGRQVGGHYEVNIRDMHAWPELFFAGLGWVSFEPTPSVATPPTYTGAANASPSPSPSASPTPSRSTASDEPSAEASTPADDEPTVITDADLSWLGWLGAGVGLLVVALLPSLVRRGRRARRLAAAAPREAVSGAWDELRDSVWDAGYEWPRGSARKIGGEVARTLPDDAAAAMGRVAVLVERSRYAESVGDTAGLGDDVRQVRVAVAERGRGWWRKVLPRSLWRGFWWKG</sequence>
<dbReference type="OrthoDB" id="9804023at2"/>
<dbReference type="InterPro" id="IPR052901">
    <property type="entry name" value="Bact_TGase-like"/>
</dbReference>
<evidence type="ECO:0000256" key="1">
    <source>
        <dbReference type="SAM" id="MobiDB-lite"/>
    </source>
</evidence>
<feature type="transmembrane region" description="Helical" evidence="2">
    <location>
        <begin position="197"/>
        <end position="218"/>
    </location>
</feature>
<keyword evidence="2" id="KW-0812">Transmembrane</keyword>
<dbReference type="PANTHER" id="PTHR42736">
    <property type="entry name" value="PROTEIN-GLUTAMINE GAMMA-GLUTAMYLTRANSFERASE"/>
    <property type="match status" value="1"/>
</dbReference>
<keyword evidence="5" id="KW-1185">Reference proteome</keyword>
<dbReference type="Pfam" id="PF11992">
    <property type="entry name" value="TgpA_N"/>
    <property type="match status" value="1"/>
</dbReference>
<dbReference type="PANTHER" id="PTHR42736:SF1">
    <property type="entry name" value="PROTEIN-GLUTAMINE GAMMA-GLUTAMYLTRANSFERASE"/>
    <property type="match status" value="1"/>
</dbReference>
<dbReference type="EMBL" id="LT985188">
    <property type="protein sequence ID" value="SPD87141.1"/>
    <property type="molecule type" value="Genomic_DNA"/>
</dbReference>
<protein>
    <submittedName>
        <fullName evidence="4">Transglutaminase-like superfamily protein</fullName>
    </submittedName>
</protein>
<feature type="transmembrane region" description="Helical" evidence="2">
    <location>
        <begin position="109"/>
        <end position="126"/>
    </location>
</feature>
<evidence type="ECO:0000313" key="4">
    <source>
        <dbReference type="EMBL" id="SPD87141.1"/>
    </source>
</evidence>
<feature type="region of interest" description="Disordered" evidence="1">
    <location>
        <begin position="523"/>
        <end position="566"/>
    </location>
</feature>
<feature type="transmembrane region" description="Helical" evidence="2">
    <location>
        <begin position="31"/>
        <end position="49"/>
    </location>
</feature>
<evidence type="ECO:0000313" key="5">
    <source>
        <dbReference type="Proteomes" id="UP000238164"/>
    </source>
</evidence>
<feature type="transmembrane region" description="Helical" evidence="2">
    <location>
        <begin position="575"/>
        <end position="595"/>
    </location>
</feature>
<name>A0A2N9JHZ3_9ACTN</name>
<keyword evidence="2" id="KW-1133">Transmembrane helix</keyword>
<proteinExistence type="predicted"/>
<dbReference type="InterPro" id="IPR021878">
    <property type="entry name" value="TgpA_N"/>
</dbReference>
<dbReference type="AlphaFoldDB" id="A0A2N9JHZ3"/>
<keyword evidence="2" id="KW-0472">Membrane</keyword>
<evidence type="ECO:0000256" key="2">
    <source>
        <dbReference type="SAM" id="Phobius"/>
    </source>
</evidence>